<comment type="function">
    <text evidence="1">Catalyzes the cleavage of beta-carotene at its central double bond (15,15') to yield two molecules of all-trans-retinal.</text>
</comment>
<dbReference type="GO" id="GO:0005886">
    <property type="term" value="C:plasma membrane"/>
    <property type="evidence" value="ECO:0007669"/>
    <property type="project" value="UniProtKB-SubCell"/>
</dbReference>
<evidence type="ECO:0000256" key="1">
    <source>
        <dbReference type="HAMAP-Rule" id="MF_02093"/>
    </source>
</evidence>
<keyword evidence="1" id="KW-1133">Transmembrane helix</keyword>
<feature type="transmembrane region" description="Helical" evidence="1">
    <location>
        <begin position="124"/>
        <end position="141"/>
    </location>
</feature>
<keyword evidence="1" id="KW-0812">Transmembrane</keyword>
<feature type="transmembrane region" description="Helical" evidence="1">
    <location>
        <begin position="37"/>
        <end position="59"/>
    </location>
</feature>
<name>A0A3M0FTJ8_9FLAO</name>
<comment type="subcellular location">
    <subcellularLocation>
        <location evidence="1">Cell membrane</location>
        <topology evidence="1">Multi-pass membrane protein</topology>
    </subcellularLocation>
</comment>
<dbReference type="Pfam" id="PF15461">
    <property type="entry name" value="BCD"/>
    <property type="match status" value="1"/>
</dbReference>
<feature type="transmembrane region" description="Helical" evidence="1">
    <location>
        <begin position="197"/>
        <end position="221"/>
    </location>
</feature>
<accession>A0A3M0FTJ8</accession>
<keyword evidence="3" id="KW-1185">Reference proteome</keyword>
<dbReference type="GO" id="GO:0005506">
    <property type="term" value="F:iron ion binding"/>
    <property type="evidence" value="ECO:0007669"/>
    <property type="project" value="UniProtKB-UniRule"/>
</dbReference>
<dbReference type="NCBIfam" id="TIGR03753">
    <property type="entry name" value="blh_monoox"/>
    <property type="match status" value="1"/>
</dbReference>
<organism evidence="2 3">
    <name type="scientific">Dokdonia sinensis</name>
    <dbReference type="NCBI Taxonomy" id="2479847"/>
    <lineage>
        <taxon>Bacteria</taxon>
        <taxon>Pseudomonadati</taxon>
        <taxon>Bacteroidota</taxon>
        <taxon>Flavobacteriia</taxon>
        <taxon>Flavobacteriales</taxon>
        <taxon>Flavobacteriaceae</taxon>
        <taxon>Dokdonia</taxon>
    </lineage>
</organism>
<dbReference type="AlphaFoldDB" id="A0A3M0FTJ8"/>
<protein>
    <recommendedName>
        <fullName evidence="1">Probable beta-carotene 15,15'-dioxygenase</fullName>
        <ecNumber evidence="1">1.13.11.63</ecNumber>
    </recommendedName>
</protein>
<evidence type="ECO:0000313" key="3">
    <source>
        <dbReference type="Proteomes" id="UP000281985"/>
    </source>
</evidence>
<feature type="transmembrane region" description="Helical" evidence="1">
    <location>
        <begin position="12"/>
        <end position="31"/>
    </location>
</feature>
<evidence type="ECO:0000313" key="2">
    <source>
        <dbReference type="EMBL" id="RMB56120.1"/>
    </source>
</evidence>
<dbReference type="HAMAP" id="MF_02093">
    <property type="entry name" value="Beta_carotene_diox"/>
    <property type="match status" value="1"/>
</dbReference>
<dbReference type="InterPro" id="IPR022270">
    <property type="entry name" value="Blh_diox"/>
</dbReference>
<comment type="caution">
    <text evidence="1">Lacks conserved residue(s) required for the propagation of feature annotation.</text>
</comment>
<proteinExistence type="inferred from homology"/>
<feature type="transmembrane region" description="Helical" evidence="1">
    <location>
        <begin position="162"/>
        <end position="185"/>
    </location>
</feature>
<reference evidence="2 3" key="1">
    <citation type="submission" date="2018-10" db="EMBL/GenBank/DDBJ databases">
        <title>Dokdonia luteus sp. nov., isolated from sea water.</title>
        <authorList>
            <person name="Zhou L.Y."/>
            <person name="Du Z.J."/>
        </authorList>
    </citation>
    <scope>NUCLEOTIDE SEQUENCE [LARGE SCALE GENOMIC DNA]</scope>
    <source>
        <strain evidence="2 3">SH27</strain>
    </source>
</reference>
<keyword evidence="1" id="KW-0560">Oxidoreductase</keyword>
<comment type="cofactor">
    <cofactor evidence="1">
        <name>Fe(2+)</name>
        <dbReference type="ChEBI" id="CHEBI:29033"/>
    </cofactor>
</comment>
<feature type="transmembrane region" description="Helical" evidence="1">
    <location>
        <begin position="275"/>
        <end position="294"/>
    </location>
</feature>
<keyword evidence="1" id="KW-1003">Cell membrane</keyword>
<comment type="caution">
    <text evidence="2">The sequence shown here is derived from an EMBL/GenBank/DDBJ whole genome shotgun (WGS) entry which is preliminary data.</text>
</comment>
<keyword evidence="1" id="KW-0479">Metal-binding</keyword>
<dbReference type="EC" id="1.13.11.63" evidence="1"/>
<dbReference type="GO" id="GO:0010436">
    <property type="term" value="F:carotenoid dioxygenase activity"/>
    <property type="evidence" value="ECO:0007669"/>
    <property type="project" value="UniProtKB-UniRule"/>
</dbReference>
<dbReference type="Proteomes" id="UP000281985">
    <property type="component" value="Unassembled WGS sequence"/>
</dbReference>
<keyword evidence="1" id="KW-0408">Iron</keyword>
<feature type="transmembrane region" description="Helical" evidence="1">
    <location>
        <begin position="252"/>
        <end position="269"/>
    </location>
</feature>
<keyword evidence="1" id="KW-0472">Membrane</keyword>
<dbReference type="GO" id="GO:0003834">
    <property type="term" value="F:beta-carotene 15,15'-dioxygenase activity"/>
    <property type="evidence" value="ECO:0007669"/>
    <property type="project" value="UniProtKB-EC"/>
</dbReference>
<sequence length="304" mass="35265">MKTLNKNILHKLNSFTLVFSCFTLWISGFLSTEAEGILSYALILSIGVVHGANDVSLLLKDKKESSLKEILKIIFIYVVVVLGTAALFFNFIAMATLLFIILSGYHFGEQHWAIRLEIRKKFKYIYHTLYGILIFSLLFHLNETESIAVIQDLTAVILPDNLFFYTSIASGGLVILFCSYFYIYIHRKWQFWLQELFFIAVIALIFKTASLIWAFAIYFIIWHSLPSLLTQLIHIYGKAEKDYLKAYVKSSLLYWIGAIVFLLMLFYFLQDYHKLFISILVAFLAAITLPHAIVMTRMFTHKKR</sequence>
<gene>
    <name evidence="2" type="ORF">EAX61_15660</name>
</gene>
<comment type="similarity">
    <text evidence="1">Belongs to the Brp/Blh beta-carotene diooxygenase family.</text>
</comment>
<keyword evidence="1" id="KW-0223">Dioxygenase</keyword>
<comment type="catalytic activity">
    <reaction evidence="1">
        <text>all-trans-beta-carotene + O2 = 2 all-trans-retinal</text>
        <dbReference type="Rhea" id="RHEA:32887"/>
        <dbReference type="ChEBI" id="CHEBI:15379"/>
        <dbReference type="ChEBI" id="CHEBI:17579"/>
        <dbReference type="ChEBI" id="CHEBI:17898"/>
        <dbReference type="EC" id="1.13.11.63"/>
    </reaction>
</comment>
<dbReference type="GO" id="GO:0016121">
    <property type="term" value="P:carotene catabolic process"/>
    <property type="evidence" value="ECO:0007669"/>
    <property type="project" value="UniProtKB-UniRule"/>
</dbReference>
<feature type="transmembrane region" description="Helical" evidence="1">
    <location>
        <begin position="71"/>
        <end position="104"/>
    </location>
</feature>
<dbReference type="EMBL" id="REFV01000022">
    <property type="protein sequence ID" value="RMB56120.1"/>
    <property type="molecule type" value="Genomic_DNA"/>
</dbReference>